<organism evidence="1">
    <name type="scientific">uncultured Caudovirales phage</name>
    <dbReference type="NCBI Taxonomy" id="2100421"/>
    <lineage>
        <taxon>Viruses</taxon>
        <taxon>Duplodnaviria</taxon>
        <taxon>Heunggongvirae</taxon>
        <taxon>Uroviricota</taxon>
        <taxon>Caudoviricetes</taxon>
        <taxon>Peduoviridae</taxon>
        <taxon>Maltschvirus</taxon>
        <taxon>Maltschvirus maltsch</taxon>
    </lineage>
</organism>
<gene>
    <name evidence="1" type="ORF">UFOVP711_10</name>
</gene>
<dbReference type="EMBL" id="LR796677">
    <property type="protein sequence ID" value="CAB4158551.1"/>
    <property type="molecule type" value="Genomic_DNA"/>
</dbReference>
<evidence type="ECO:0000313" key="1">
    <source>
        <dbReference type="EMBL" id="CAB4158551.1"/>
    </source>
</evidence>
<accession>A0A6J5NMD2</accession>
<protein>
    <submittedName>
        <fullName evidence="1">Uncharacterized protein</fullName>
    </submittedName>
</protein>
<name>A0A6J5NMD2_9CAUD</name>
<reference evidence="1" key="1">
    <citation type="submission" date="2020-04" db="EMBL/GenBank/DDBJ databases">
        <authorList>
            <person name="Chiriac C."/>
            <person name="Salcher M."/>
            <person name="Ghai R."/>
            <person name="Kavagutti S V."/>
        </authorList>
    </citation>
    <scope>NUCLEOTIDE SEQUENCE</scope>
</reference>
<proteinExistence type="predicted"/>
<sequence>MITVRPFTMSVLDKAKQFFALRTINSDSLEIFRRTPAGDDPFTEADVWRMDNGQLVVSLNHPFYHLRNLVLIAKSEGVEEIINLEHFERIIEFYDRLPDVNTSEVGVFVFCKSEPIYDPALEWRCDNTLYGARTYDTPSVKNPQLVGSLDDIIMYEPVLTVPALGHLIYIHFHNDEVLRRDFVDNAELPMSAYTLSEMFKVLHEWATVADAPFNNADPISSDAQGFLDALGFDESLVEGQVDMQVASYLRGRTDARLRPSGVLPTSPELLHFVRQRMAFSSLSALSLVYPGLVDTAEVLKEEQRQLFIGVHKFREFYKVGLEIPITDEERVIEQALKIEGVHRGYVHNQLRMFRNKREVLDRVANARL</sequence>